<name>A0A6P3FUX2_OCTDE</name>
<dbReference type="InterPro" id="IPR058889">
    <property type="entry name" value="WHD_SOWAHA-C"/>
</dbReference>
<dbReference type="Pfam" id="PF25877">
    <property type="entry name" value="WHD_SOWAH"/>
    <property type="match status" value="1"/>
</dbReference>
<feature type="region of interest" description="Disordered" evidence="5">
    <location>
        <begin position="83"/>
        <end position="264"/>
    </location>
</feature>
<accession>A0A6P3FUX2</accession>
<feature type="compositionally biased region" description="Low complexity" evidence="5">
    <location>
        <begin position="376"/>
        <end position="388"/>
    </location>
</feature>
<dbReference type="PANTHER" id="PTHR14491">
    <property type="entry name" value="SOSONDOWAH, ISOFORM G"/>
    <property type="match status" value="1"/>
</dbReference>
<evidence type="ECO:0000256" key="3">
    <source>
        <dbReference type="ARBA" id="ARBA00038122"/>
    </source>
</evidence>
<dbReference type="PROSITE" id="PS50297">
    <property type="entry name" value="ANK_REP_REGION"/>
    <property type="match status" value="1"/>
</dbReference>
<dbReference type="SUPFAM" id="SSF48403">
    <property type="entry name" value="Ankyrin repeat"/>
    <property type="match status" value="1"/>
</dbReference>
<comment type="similarity">
    <text evidence="3">Belongs to the SOWAH family.</text>
</comment>
<dbReference type="InterPro" id="IPR036770">
    <property type="entry name" value="Ankyrin_rpt-contain_sf"/>
</dbReference>
<organism evidence="7 8">
    <name type="scientific">Octodon degus</name>
    <name type="common">Degu</name>
    <name type="synonym">Sciurus degus</name>
    <dbReference type="NCBI Taxonomy" id="10160"/>
    <lineage>
        <taxon>Eukaryota</taxon>
        <taxon>Metazoa</taxon>
        <taxon>Chordata</taxon>
        <taxon>Craniata</taxon>
        <taxon>Vertebrata</taxon>
        <taxon>Euteleostomi</taxon>
        <taxon>Mammalia</taxon>
        <taxon>Eutheria</taxon>
        <taxon>Euarchontoglires</taxon>
        <taxon>Glires</taxon>
        <taxon>Rodentia</taxon>
        <taxon>Hystricomorpha</taxon>
        <taxon>Octodontidae</taxon>
        <taxon>Octodon</taxon>
    </lineage>
</organism>
<feature type="region of interest" description="Disordered" evidence="5">
    <location>
        <begin position="364"/>
        <end position="526"/>
    </location>
</feature>
<evidence type="ECO:0000256" key="1">
    <source>
        <dbReference type="ARBA" id="ARBA00022737"/>
    </source>
</evidence>
<evidence type="ECO:0000313" key="7">
    <source>
        <dbReference type="Proteomes" id="UP000515203"/>
    </source>
</evidence>
<evidence type="ECO:0000256" key="5">
    <source>
        <dbReference type="SAM" id="MobiDB-lite"/>
    </source>
</evidence>
<dbReference type="PROSITE" id="PS50088">
    <property type="entry name" value="ANK_REPEAT"/>
    <property type="match status" value="1"/>
</dbReference>
<dbReference type="CTD" id="345079"/>
<evidence type="ECO:0000256" key="2">
    <source>
        <dbReference type="ARBA" id="ARBA00023043"/>
    </source>
</evidence>
<feature type="domain" description="SOWAHA-C winged helix-turn-helix" evidence="6">
    <location>
        <begin position="4"/>
        <end position="87"/>
    </location>
</feature>
<feature type="compositionally biased region" description="Basic and acidic residues" evidence="5">
    <location>
        <begin position="247"/>
        <end position="256"/>
    </location>
</feature>
<sequence length="744" mass="82310">MARELSQEALLDFLCQAGGRVTNAALLNHFKGFLRDPAATPDLRERRRELFKGFVNSVAAVRQDSDGTKCVVLRRRYRDLVGEGTGQGAASRPQRRAARPNPTTARDQSGTPSPETPHLQRQHPAPHAQDRPELVTPGTSHPKPRSPETSHLQPQHPAPSAPETSGTPNPETLHLQLQHPAPPVRNRPVPGTPGTPSPSPSPSPSPEILHLQRHHPLPSARDRLEPLTPGTSSSETPHLPWDSPAPRTRDRSERETQSYPYPETVHLQLQRTREWVARHQQMPEPAGQGPVRAWSVLPDDFFQLYSEPDIRVCDTAQAEPSLFSQGLFPGVPAQSSESCLGKPSPTVFRSIRCQLSLKDLEDFVEQESHGSEESSSEPTESPGGSEEGLQAAPGIQDSREPGNPDLGLSAFPKKTIANQRPQDFGRGSHPCTQSPEGVEEPLPWPATRPRRSFRRSPQAGRATRSSSDEECLNDDSLKRTRRPPRPRKPSKAGPVPSPRVDAALTPKPAATKAVVAEPGRSHSWRVPGGEELATLVPHRPFEHKSSLVPLEPREHEWIVKLARGSWIQVLALFWEDPQLALHRDFLTGYTALHWIAKHGSLRALQDLVSGARKAGIALDVNVKSSCGYTPLHLAAIHGHQGIIKLLVQRLASQVNVRDSSGKKPWQYLTSNTSGEIWQLLGAPRGKPIFPVHPLVQNSSPTRKTKRHITRKTSLAALLKNQHKWKFANHHEKFCTPREQEEYTD</sequence>
<evidence type="ECO:0000256" key="4">
    <source>
        <dbReference type="PROSITE-ProRule" id="PRU00023"/>
    </source>
</evidence>
<dbReference type="FunCoup" id="A0A6P3FUX2">
    <property type="interactions" value="2"/>
</dbReference>
<proteinExistence type="inferred from homology"/>
<feature type="compositionally biased region" description="Basic residues" evidence="5">
    <location>
        <begin position="479"/>
        <end position="490"/>
    </location>
</feature>
<keyword evidence="7" id="KW-1185">Reference proteome</keyword>
<feature type="compositionally biased region" description="Pro residues" evidence="5">
    <location>
        <begin position="180"/>
        <end position="205"/>
    </location>
</feature>
<dbReference type="AlphaFoldDB" id="A0A6P3FUX2"/>
<dbReference type="GeneID" id="101562597"/>
<feature type="repeat" description="ANK" evidence="4">
    <location>
        <begin position="626"/>
        <end position="652"/>
    </location>
</feature>
<dbReference type="InParanoid" id="A0A6P3FUX2"/>
<protein>
    <submittedName>
        <fullName evidence="8">Ankyrin repeat domain-containing protein SOWAHB</fullName>
    </submittedName>
</protein>
<evidence type="ECO:0000259" key="6">
    <source>
        <dbReference type="Pfam" id="PF25877"/>
    </source>
</evidence>
<dbReference type="SMART" id="SM00248">
    <property type="entry name" value="ANK"/>
    <property type="match status" value="2"/>
</dbReference>
<keyword evidence="2 4" id="KW-0040">ANK repeat</keyword>
<dbReference type="Pfam" id="PF12796">
    <property type="entry name" value="Ank_2"/>
    <property type="match status" value="1"/>
</dbReference>
<reference evidence="8" key="1">
    <citation type="submission" date="2025-08" db="UniProtKB">
        <authorList>
            <consortium name="RefSeq"/>
        </authorList>
    </citation>
    <scope>IDENTIFICATION</scope>
</reference>
<evidence type="ECO:0000313" key="8">
    <source>
        <dbReference type="RefSeq" id="XP_004647486.1"/>
    </source>
</evidence>
<dbReference type="Proteomes" id="UP000515203">
    <property type="component" value="Unplaced"/>
</dbReference>
<dbReference type="RefSeq" id="XP_004647486.1">
    <property type="nucleotide sequence ID" value="XM_004647429.2"/>
</dbReference>
<gene>
    <name evidence="8" type="primary">Sowahb</name>
</gene>
<feature type="compositionally biased region" description="Low complexity" evidence="5">
    <location>
        <begin position="502"/>
        <end position="513"/>
    </location>
</feature>
<dbReference type="InterPro" id="IPR002110">
    <property type="entry name" value="Ankyrin_rpt"/>
</dbReference>
<keyword evidence="1" id="KW-0677">Repeat</keyword>
<dbReference type="OrthoDB" id="60433at2759"/>
<dbReference type="PANTHER" id="PTHR14491:SF3">
    <property type="entry name" value="ANKYRIN REPEAT DOMAIN-CONTAINING PROTEIN SOWAHB"/>
    <property type="match status" value="1"/>
</dbReference>
<dbReference type="Gene3D" id="1.25.40.20">
    <property type="entry name" value="Ankyrin repeat-containing domain"/>
    <property type="match status" value="1"/>
</dbReference>